<accession>A0A9J5ZRM3</accession>
<sequence>MRSTWLHRHQPTVDIISGGLHASDAACAHRASNVGHQQEASAKAYMHHPWRVHIGWATSRRQRQAALAKA</sequence>
<dbReference type="Proteomes" id="UP000824120">
    <property type="component" value="Chromosome 3"/>
</dbReference>
<evidence type="ECO:0000313" key="1">
    <source>
        <dbReference type="EMBL" id="KAG5614857.1"/>
    </source>
</evidence>
<dbReference type="AlphaFoldDB" id="A0A9J5ZRM3"/>
<proteinExistence type="predicted"/>
<evidence type="ECO:0000313" key="2">
    <source>
        <dbReference type="Proteomes" id="UP000824120"/>
    </source>
</evidence>
<keyword evidence="2" id="KW-1185">Reference proteome</keyword>
<gene>
    <name evidence="1" type="ORF">H5410_014681</name>
</gene>
<organism evidence="1 2">
    <name type="scientific">Solanum commersonii</name>
    <name type="common">Commerson's wild potato</name>
    <name type="synonym">Commerson's nightshade</name>
    <dbReference type="NCBI Taxonomy" id="4109"/>
    <lineage>
        <taxon>Eukaryota</taxon>
        <taxon>Viridiplantae</taxon>
        <taxon>Streptophyta</taxon>
        <taxon>Embryophyta</taxon>
        <taxon>Tracheophyta</taxon>
        <taxon>Spermatophyta</taxon>
        <taxon>Magnoliopsida</taxon>
        <taxon>eudicotyledons</taxon>
        <taxon>Gunneridae</taxon>
        <taxon>Pentapetalae</taxon>
        <taxon>asterids</taxon>
        <taxon>lamiids</taxon>
        <taxon>Solanales</taxon>
        <taxon>Solanaceae</taxon>
        <taxon>Solanoideae</taxon>
        <taxon>Solaneae</taxon>
        <taxon>Solanum</taxon>
    </lineage>
</organism>
<name>A0A9J5ZRM3_SOLCO</name>
<dbReference type="EMBL" id="JACXVP010000003">
    <property type="protein sequence ID" value="KAG5614857.1"/>
    <property type="molecule type" value="Genomic_DNA"/>
</dbReference>
<comment type="caution">
    <text evidence="1">The sequence shown here is derived from an EMBL/GenBank/DDBJ whole genome shotgun (WGS) entry which is preliminary data.</text>
</comment>
<reference evidence="1 2" key="1">
    <citation type="submission" date="2020-09" db="EMBL/GenBank/DDBJ databases">
        <title>De no assembly of potato wild relative species, Solanum commersonii.</title>
        <authorList>
            <person name="Cho K."/>
        </authorList>
    </citation>
    <scope>NUCLEOTIDE SEQUENCE [LARGE SCALE GENOMIC DNA]</scope>
    <source>
        <strain evidence="1">LZ3.2</strain>
        <tissue evidence="1">Leaf</tissue>
    </source>
</reference>
<protein>
    <submittedName>
        <fullName evidence="1">Uncharacterized protein</fullName>
    </submittedName>
</protein>